<accession>A0A319B9C4</accession>
<feature type="transmembrane region" description="Helical" evidence="1">
    <location>
        <begin position="77"/>
        <end position="94"/>
    </location>
</feature>
<dbReference type="GeneID" id="37214770"/>
<evidence type="ECO:0000313" key="3">
    <source>
        <dbReference type="Proteomes" id="UP000248405"/>
    </source>
</evidence>
<sequence>MIVRKLKSSYFLNFHLANRSLRASSILYICVIYPDHLTAHYLANPRNKEAAARARSLEKLISIKLNSTLDSSESRKFFIYTIHIIFTTITAVPVDPEILQLPDFCLTINSITLILIILHITVGLPERERDLKALSDGIYLKNLHVLEINTVSSTEDYLARLFLVHKITLYNIYLELIELPTLESWKSLLKTIQDELCLDHLEITDCEASNHIIMFSGKQKETLNNLIRILILEKII</sequence>
<name>A0A319B9C4_ASPVC</name>
<dbReference type="OrthoDB" id="5279008at2759"/>
<protein>
    <submittedName>
        <fullName evidence="2">Uncharacterized protein</fullName>
    </submittedName>
</protein>
<gene>
    <name evidence="2" type="ORF">BO88DRAFT_445135</name>
</gene>
<keyword evidence="1" id="KW-0812">Transmembrane</keyword>
<dbReference type="AlphaFoldDB" id="A0A319B9C4"/>
<reference evidence="2" key="1">
    <citation type="submission" date="2016-12" db="EMBL/GenBank/DDBJ databases">
        <title>The genomes of Aspergillus section Nigri reveals drivers in fungal speciation.</title>
        <authorList>
            <consortium name="DOE Joint Genome Institute"/>
            <person name="Vesth T.C."/>
            <person name="Nybo J."/>
            <person name="Theobald S."/>
            <person name="Brandl J."/>
            <person name="Frisvad J.C."/>
            <person name="Nielsen K.F."/>
            <person name="Lyhne E.K."/>
            <person name="Kogle M.E."/>
            <person name="Kuo A."/>
            <person name="Riley R."/>
            <person name="Clum A."/>
            <person name="Nolan M."/>
            <person name="Lipzen A."/>
            <person name="Salamov A."/>
            <person name="Henrissat B."/>
            <person name="Wiebenga A."/>
            <person name="De Vries R.P."/>
            <person name="Grigoriev I.V."/>
            <person name="Mortensen U.H."/>
            <person name="Andersen M.R."/>
            <person name="Baker S.E."/>
        </authorList>
    </citation>
    <scope>NUCLEOTIDE SEQUENCE [LARGE SCALE GENOMIC DNA]</scope>
    <source>
        <strain evidence="2">CBS 113365</strain>
    </source>
</reference>
<evidence type="ECO:0000313" key="2">
    <source>
        <dbReference type="EMBL" id="PYH67050.1"/>
    </source>
</evidence>
<dbReference type="EMBL" id="KZ821631">
    <property type="protein sequence ID" value="PYH67050.1"/>
    <property type="molecule type" value="Genomic_DNA"/>
</dbReference>
<feature type="transmembrane region" description="Helical" evidence="1">
    <location>
        <begin position="106"/>
        <end position="124"/>
    </location>
</feature>
<evidence type="ECO:0000256" key="1">
    <source>
        <dbReference type="SAM" id="Phobius"/>
    </source>
</evidence>
<dbReference type="RefSeq" id="XP_025560844.1">
    <property type="nucleotide sequence ID" value="XM_025710178.1"/>
</dbReference>
<proteinExistence type="predicted"/>
<organism evidence="2 3">
    <name type="scientific">Aspergillus vadensis (strain CBS 113365 / IMI 142717 / IBT 24658)</name>
    <dbReference type="NCBI Taxonomy" id="1448311"/>
    <lineage>
        <taxon>Eukaryota</taxon>
        <taxon>Fungi</taxon>
        <taxon>Dikarya</taxon>
        <taxon>Ascomycota</taxon>
        <taxon>Pezizomycotina</taxon>
        <taxon>Eurotiomycetes</taxon>
        <taxon>Eurotiomycetidae</taxon>
        <taxon>Eurotiales</taxon>
        <taxon>Aspergillaceae</taxon>
        <taxon>Aspergillus</taxon>
        <taxon>Aspergillus subgen. Circumdati</taxon>
    </lineage>
</organism>
<keyword evidence="1" id="KW-0472">Membrane</keyword>
<keyword evidence="1" id="KW-1133">Transmembrane helix</keyword>
<dbReference type="Proteomes" id="UP000248405">
    <property type="component" value="Unassembled WGS sequence"/>
</dbReference>
<keyword evidence="3" id="KW-1185">Reference proteome</keyword>